<keyword evidence="8" id="KW-0800">Toxin</keyword>
<protein>
    <recommendedName>
        <fullName evidence="8">Ribonuclease VapC</fullName>
        <shortName evidence="8">RNase VapC</shortName>
        <ecNumber evidence="8">3.1.-.-</ecNumber>
    </recommendedName>
    <alternativeName>
        <fullName evidence="8">Toxin VapC</fullName>
    </alternativeName>
</protein>
<evidence type="ECO:0000259" key="9">
    <source>
        <dbReference type="Pfam" id="PF01850"/>
    </source>
</evidence>
<dbReference type="RefSeq" id="WP_015786674.1">
    <property type="nucleotide sequence ID" value="NZ_FOWS01000006.1"/>
</dbReference>
<keyword evidence="4 8" id="KW-0479">Metal-binding</keyword>
<dbReference type="InterPro" id="IPR050556">
    <property type="entry name" value="Type_II_TA_system_RNase"/>
</dbReference>
<dbReference type="HAMAP" id="MF_00265">
    <property type="entry name" value="VapC_Nob1"/>
    <property type="match status" value="1"/>
</dbReference>
<dbReference type="Proteomes" id="UP000030848">
    <property type="component" value="Unassembled WGS sequence"/>
</dbReference>
<organism evidence="10 11">
    <name type="scientific">Saccharomonospora viridis</name>
    <dbReference type="NCBI Taxonomy" id="1852"/>
    <lineage>
        <taxon>Bacteria</taxon>
        <taxon>Bacillati</taxon>
        <taxon>Actinomycetota</taxon>
        <taxon>Actinomycetes</taxon>
        <taxon>Pseudonocardiales</taxon>
        <taxon>Pseudonocardiaceae</taxon>
        <taxon>Saccharomonospora</taxon>
    </lineage>
</organism>
<keyword evidence="3 8" id="KW-0540">Nuclease</keyword>
<dbReference type="OMA" id="HAPENDA"/>
<comment type="caution">
    <text evidence="10">The sequence shown here is derived from an EMBL/GenBank/DDBJ whole genome shotgun (WGS) entry which is preliminary data.</text>
</comment>
<name>A0A837D7P7_9PSEU</name>
<accession>A0A837D7P7</accession>
<feature type="domain" description="PIN" evidence="9">
    <location>
        <begin position="2"/>
        <end position="122"/>
    </location>
</feature>
<dbReference type="CDD" id="cd18731">
    <property type="entry name" value="PIN_NgFitB-like"/>
    <property type="match status" value="1"/>
</dbReference>
<dbReference type="InterPro" id="IPR029060">
    <property type="entry name" value="PIN-like_dom_sf"/>
</dbReference>
<proteinExistence type="inferred from homology"/>
<evidence type="ECO:0000256" key="4">
    <source>
        <dbReference type="ARBA" id="ARBA00022723"/>
    </source>
</evidence>
<dbReference type="EC" id="3.1.-.-" evidence="8"/>
<dbReference type="Pfam" id="PF01850">
    <property type="entry name" value="PIN"/>
    <property type="match status" value="1"/>
</dbReference>
<dbReference type="GO" id="GO:0000287">
    <property type="term" value="F:magnesium ion binding"/>
    <property type="evidence" value="ECO:0007669"/>
    <property type="project" value="UniProtKB-UniRule"/>
</dbReference>
<dbReference type="SUPFAM" id="SSF88723">
    <property type="entry name" value="PIN domain-like"/>
    <property type="match status" value="1"/>
</dbReference>
<feature type="binding site" evidence="8">
    <location>
        <position position="5"/>
    </location>
    <ligand>
        <name>Mg(2+)</name>
        <dbReference type="ChEBI" id="CHEBI:18420"/>
    </ligand>
</feature>
<comment type="function">
    <text evidence="8">Toxic component of a toxin-antitoxin (TA) system. An RNase.</text>
</comment>
<feature type="binding site" evidence="8">
    <location>
        <position position="104"/>
    </location>
    <ligand>
        <name>Mg(2+)</name>
        <dbReference type="ChEBI" id="CHEBI:18420"/>
    </ligand>
</feature>
<evidence type="ECO:0000313" key="11">
    <source>
        <dbReference type="Proteomes" id="UP000030848"/>
    </source>
</evidence>
<sequence length="142" mass="15437">MIVLDTNVVSELLRRAPDAGVVAWVDRLPVESVFITAVTAAELRYGVARLPDGRRKQVLDVKIGELLTEDFEDRVLPFDTGSAAHYATIVAARERAGSPISAADAQIAAICRYYRARLATRNVGDFVGTGVELINPWEAPAE</sequence>
<dbReference type="GO" id="GO:0016787">
    <property type="term" value="F:hydrolase activity"/>
    <property type="evidence" value="ECO:0007669"/>
    <property type="project" value="UniProtKB-KW"/>
</dbReference>
<dbReference type="EMBL" id="JRZE01000005">
    <property type="protein sequence ID" value="KHF43813.1"/>
    <property type="molecule type" value="Genomic_DNA"/>
</dbReference>
<comment type="cofactor">
    <cofactor evidence="1 8">
        <name>Mg(2+)</name>
        <dbReference type="ChEBI" id="CHEBI:18420"/>
    </cofactor>
</comment>
<evidence type="ECO:0000256" key="3">
    <source>
        <dbReference type="ARBA" id="ARBA00022722"/>
    </source>
</evidence>
<dbReference type="Gene3D" id="3.40.50.1010">
    <property type="entry name" value="5'-nuclease"/>
    <property type="match status" value="1"/>
</dbReference>
<dbReference type="OrthoDB" id="9804823at2"/>
<reference evidence="10 11" key="1">
    <citation type="submission" date="2014-10" db="EMBL/GenBank/DDBJ databases">
        <title>Genome sequence of Micropolyspora internatus JCM3315.</title>
        <authorList>
            <person name="Shin S.-K."/>
            <person name="Yi H."/>
        </authorList>
    </citation>
    <scope>NUCLEOTIDE SEQUENCE [LARGE SCALE GENOMIC DNA]</scope>
    <source>
        <strain evidence="10 11">JCM 3315</strain>
    </source>
</reference>
<evidence type="ECO:0000256" key="6">
    <source>
        <dbReference type="ARBA" id="ARBA00022842"/>
    </source>
</evidence>
<keyword evidence="2 8" id="KW-1277">Toxin-antitoxin system</keyword>
<evidence type="ECO:0000256" key="7">
    <source>
        <dbReference type="ARBA" id="ARBA00038093"/>
    </source>
</evidence>
<evidence type="ECO:0000256" key="1">
    <source>
        <dbReference type="ARBA" id="ARBA00001946"/>
    </source>
</evidence>
<dbReference type="InterPro" id="IPR002716">
    <property type="entry name" value="PIN_dom"/>
</dbReference>
<evidence type="ECO:0000256" key="8">
    <source>
        <dbReference type="HAMAP-Rule" id="MF_00265"/>
    </source>
</evidence>
<keyword evidence="6 8" id="KW-0460">Magnesium</keyword>
<gene>
    <name evidence="8" type="primary">vapC</name>
    <name evidence="10" type="ORF">MINT15_25380</name>
</gene>
<evidence type="ECO:0000256" key="2">
    <source>
        <dbReference type="ARBA" id="ARBA00022649"/>
    </source>
</evidence>
<dbReference type="InterPro" id="IPR022907">
    <property type="entry name" value="VapC_family"/>
</dbReference>
<evidence type="ECO:0000313" key="10">
    <source>
        <dbReference type="EMBL" id="KHF43813.1"/>
    </source>
</evidence>
<dbReference type="GO" id="GO:0090729">
    <property type="term" value="F:toxin activity"/>
    <property type="evidence" value="ECO:0007669"/>
    <property type="project" value="UniProtKB-KW"/>
</dbReference>
<dbReference type="GO" id="GO:0004540">
    <property type="term" value="F:RNA nuclease activity"/>
    <property type="evidence" value="ECO:0007669"/>
    <property type="project" value="InterPro"/>
</dbReference>
<comment type="similarity">
    <text evidence="7 8">Belongs to the PINc/VapC protein family.</text>
</comment>
<keyword evidence="5 8" id="KW-0378">Hydrolase</keyword>
<evidence type="ECO:0000256" key="5">
    <source>
        <dbReference type="ARBA" id="ARBA00022801"/>
    </source>
</evidence>
<dbReference type="PANTHER" id="PTHR33653:SF1">
    <property type="entry name" value="RIBONUCLEASE VAPC2"/>
    <property type="match status" value="1"/>
</dbReference>
<dbReference type="PANTHER" id="PTHR33653">
    <property type="entry name" value="RIBONUCLEASE VAPC2"/>
    <property type="match status" value="1"/>
</dbReference>
<dbReference type="AlphaFoldDB" id="A0A837D7P7"/>